<name>A0A4Q7AR30_9GAMM</name>
<dbReference type="AlphaFoldDB" id="A0A4Q7AR30"/>
<organism evidence="1 2">
    <name type="scientific">Acinetobacter bouvetii</name>
    <dbReference type="NCBI Taxonomy" id="202951"/>
    <lineage>
        <taxon>Bacteria</taxon>
        <taxon>Pseudomonadati</taxon>
        <taxon>Pseudomonadota</taxon>
        <taxon>Gammaproteobacteria</taxon>
        <taxon>Moraxellales</taxon>
        <taxon>Moraxellaceae</taxon>
        <taxon>Acinetobacter</taxon>
    </lineage>
</organism>
<evidence type="ECO:0000313" key="2">
    <source>
        <dbReference type="Proteomes" id="UP000293483"/>
    </source>
</evidence>
<accession>A0A4Q7AR30</accession>
<gene>
    <name evidence="1" type="ORF">EXE25_16285</name>
</gene>
<sequence>MAKNTQEIFDFSVLVHYAVPTLKQQISLVEKSVVTQLCRPDYYRSNKENYYSSPNLLDSIKRRTAGYKSHVSDYLLLSLFSYFEAFVIDVIQEFLNFHGGISEFQNFAIRKSKNSMEILSNQSEIRKHKNKLKPTDAKNQPDRKHATRELKKTQFRFPSDHFASYGIFMLGKKIDDLKAREIPEVLINVLLIDLNTEEVRNFHNIRDIRNKIAHGQIVHLDIEAVTKHNNILMALANKVNKHVCEFFKIYENNYFN</sequence>
<evidence type="ECO:0000313" key="1">
    <source>
        <dbReference type="EMBL" id="RZG64541.1"/>
    </source>
</evidence>
<dbReference type="RefSeq" id="WP_130148085.1">
    <property type="nucleotide sequence ID" value="NZ_SGSU01000022.1"/>
</dbReference>
<dbReference type="EMBL" id="SGSU01000022">
    <property type="protein sequence ID" value="RZG64541.1"/>
    <property type="molecule type" value="Genomic_DNA"/>
</dbReference>
<reference evidence="1 2" key="1">
    <citation type="submission" date="2019-02" db="EMBL/GenBank/DDBJ databases">
        <title>The Batch Genome Submission of Acinetobacter spp. strains.</title>
        <authorList>
            <person name="Qin J."/>
            <person name="Hu Y."/>
            <person name="Ye H."/>
            <person name="Wei L."/>
            <person name="Feng Y."/>
            <person name="Zong Z."/>
        </authorList>
    </citation>
    <scope>NUCLEOTIDE SEQUENCE [LARGE SCALE GENOMIC DNA]</scope>
    <source>
        <strain evidence="1 2">WCHABo060081</strain>
    </source>
</reference>
<comment type="caution">
    <text evidence="1">The sequence shown here is derived from an EMBL/GenBank/DDBJ whole genome shotgun (WGS) entry which is preliminary data.</text>
</comment>
<dbReference type="Proteomes" id="UP000293483">
    <property type="component" value="Unassembled WGS sequence"/>
</dbReference>
<proteinExistence type="predicted"/>
<protein>
    <submittedName>
        <fullName evidence="1">Uncharacterized protein</fullName>
    </submittedName>
</protein>